<comment type="caution">
    <text evidence="1">The sequence shown here is derived from an EMBL/GenBank/DDBJ whole genome shotgun (WGS) entry which is preliminary data.</text>
</comment>
<dbReference type="EMBL" id="REGN01012480">
    <property type="protein sequence ID" value="RMZ95261.1"/>
    <property type="molecule type" value="Genomic_DNA"/>
</dbReference>
<sequence>MYVMFTLVPLGPSIRSPSLDVLEHFPTCKQKPNEAYYINFLNYPLLFRPIFIKYTPLNWINFNINLSMLPQIYFNWGREHEKKLMKLVLIHRSSLTEVFRSEISLTNTMYCLQEWQQVTAFFLMCQRPCFLLSEFYAQFHGIYMLANRQYIHTCHHLSRYQAAYTLDWAESLSHWALRAFLWEF</sequence>
<accession>A0A3M7P841</accession>
<protein>
    <submittedName>
        <fullName evidence="1">Uncharacterized protein</fullName>
    </submittedName>
</protein>
<keyword evidence="2" id="KW-1185">Reference proteome</keyword>
<evidence type="ECO:0000313" key="1">
    <source>
        <dbReference type="EMBL" id="RMZ95261.1"/>
    </source>
</evidence>
<dbReference type="Proteomes" id="UP000276133">
    <property type="component" value="Unassembled WGS sequence"/>
</dbReference>
<name>A0A3M7P841_BRAPC</name>
<evidence type="ECO:0000313" key="2">
    <source>
        <dbReference type="Proteomes" id="UP000276133"/>
    </source>
</evidence>
<gene>
    <name evidence="1" type="ORF">BpHYR1_035289</name>
</gene>
<reference evidence="1 2" key="1">
    <citation type="journal article" date="2018" name="Sci. Rep.">
        <title>Genomic signatures of local adaptation to the degree of environmental predictability in rotifers.</title>
        <authorList>
            <person name="Franch-Gras L."/>
            <person name="Hahn C."/>
            <person name="Garcia-Roger E.M."/>
            <person name="Carmona M.J."/>
            <person name="Serra M."/>
            <person name="Gomez A."/>
        </authorList>
    </citation>
    <scope>NUCLEOTIDE SEQUENCE [LARGE SCALE GENOMIC DNA]</scope>
    <source>
        <strain evidence="1">HYR1</strain>
    </source>
</reference>
<organism evidence="1 2">
    <name type="scientific">Brachionus plicatilis</name>
    <name type="common">Marine rotifer</name>
    <name type="synonym">Brachionus muelleri</name>
    <dbReference type="NCBI Taxonomy" id="10195"/>
    <lineage>
        <taxon>Eukaryota</taxon>
        <taxon>Metazoa</taxon>
        <taxon>Spiralia</taxon>
        <taxon>Gnathifera</taxon>
        <taxon>Rotifera</taxon>
        <taxon>Eurotatoria</taxon>
        <taxon>Monogononta</taxon>
        <taxon>Pseudotrocha</taxon>
        <taxon>Ploima</taxon>
        <taxon>Brachionidae</taxon>
        <taxon>Brachionus</taxon>
    </lineage>
</organism>
<proteinExistence type="predicted"/>
<dbReference type="AlphaFoldDB" id="A0A3M7P841"/>